<accession>A0A0C9X9W4</accession>
<dbReference type="PANTHER" id="PTHR46564">
    <property type="entry name" value="TRANSPOSASE"/>
    <property type="match status" value="1"/>
</dbReference>
<sequence>MVYRKILPDMKLATIRLYEKNLLSLDDILDCCGLSERTFWRVHKPFQETGDVEPPTCTTRGRPKLHFDDITYLLALVHQRPDWFLDELLNLLDTNRFVSVHYMTIHWELEHAGVSVKKLRNIAKERNEDLRADFIRQMGQYNAEEIGFLNEFSKDERTIQRRLSGEGLLTLDGIIASTVVEGSMTREKFLYFLKHTVVSTAFSSLEINRSDMAAHYLLDAFDIAVPWETQ</sequence>
<dbReference type="Proteomes" id="UP000054477">
    <property type="component" value="Unassembled WGS sequence"/>
</dbReference>
<reference evidence="2" key="2">
    <citation type="submission" date="2015-01" db="EMBL/GenBank/DDBJ databases">
        <title>Evolutionary Origins and Diversification of the Mycorrhizal Mutualists.</title>
        <authorList>
            <consortium name="DOE Joint Genome Institute"/>
            <consortium name="Mycorrhizal Genomics Consortium"/>
            <person name="Kohler A."/>
            <person name="Kuo A."/>
            <person name="Nagy L.G."/>
            <person name="Floudas D."/>
            <person name="Copeland A."/>
            <person name="Barry K.W."/>
            <person name="Cichocki N."/>
            <person name="Veneault-Fourrey C."/>
            <person name="LaButti K."/>
            <person name="Lindquist E.A."/>
            <person name="Lipzen A."/>
            <person name="Lundell T."/>
            <person name="Morin E."/>
            <person name="Murat C."/>
            <person name="Riley R."/>
            <person name="Ohm R."/>
            <person name="Sun H."/>
            <person name="Tunlid A."/>
            <person name="Henrissat B."/>
            <person name="Grigoriev I.V."/>
            <person name="Hibbett D.S."/>
            <person name="Martin F."/>
        </authorList>
    </citation>
    <scope>NUCLEOTIDE SEQUENCE [LARGE SCALE GENOMIC DNA]</scope>
    <source>
        <strain evidence="2">LaAM-08-1</strain>
    </source>
</reference>
<evidence type="ECO:0000313" key="2">
    <source>
        <dbReference type="Proteomes" id="UP000054477"/>
    </source>
</evidence>
<dbReference type="InterPro" id="IPR009057">
    <property type="entry name" value="Homeodomain-like_sf"/>
</dbReference>
<dbReference type="HOGENOM" id="CLU_056788_9_3_1"/>
<evidence type="ECO:0000313" key="1">
    <source>
        <dbReference type="EMBL" id="KIJ93077.1"/>
    </source>
</evidence>
<protein>
    <submittedName>
        <fullName evidence="1">Uncharacterized protein</fullName>
    </submittedName>
</protein>
<dbReference type="PANTHER" id="PTHR46564:SF1">
    <property type="entry name" value="TRANSPOSASE"/>
    <property type="match status" value="1"/>
</dbReference>
<gene>
    <name evidence="1" type="ORF">K443DRAFT_112609</name>
</gene>
<dbReference type="EMBL" id="KN838867">
    <property type="protein sequence ID" value="KIJ93077.1"/>
    <property type="molecule type" value="Genomic_DNA"/>
</dbReference>
<dbReference type="SUPFAM" id="SSF46689">
    <property type="entry name" value="Homeodomain-like"/>
    <property type="match status" value="1"/>
</dbReference>
<organism evidence="1 2">
    <name type="scientific">Laccaria amethystina LaAM-08-1</name>
    <dbReference type="NCBI Taxonomy" id="1095629"/>
    <lineage>
        <taxon>Eukaryota</taxon>
        <taxon>Fungi</taxon>
        <taxon>Dikarya</taxon>
        <taxon>Basidiomycota</taxon>
        <taxon>Agaricomycotina</taxon>
        <taxon>Agaricomycetes</taxon>
        <taxon>Agaricomycetidae</taxon>
        <taxon>Agaricales</taxon>
        <taxon>Agaricineae</taxon>
        <taxon>Hydnangiaceae</taxon>
        <taxon>Laccaria</taxon>
    </lineage>
</organism>
<dbReference type="OrthoDB" id="2994945at2759"/>
<proteinExistence type="predicted"/>
<reference evidence="1 2" key="1">
    <citation type="submission" date="2014-04" db="EMBL/GenBank/DDBJ databases">
        <authorList>
            <consortium name="DOE Joint Genome Institute"/>
            <person name="Kuo A."/>
            <person name="Kohler A."/>
            <person name="Nagy L.G."/>
            <person name="Floudas D."/>
            <person name="Copeland A."/>
            <person name="Barry K.W."/>
            <person name="Cichocki N."/>
            <person name="Veneault-Fourrey C."/>
            <person name="LaButti K."/>
            <person name="Lindquist E.A."/>
            <person name="Lipzen A."/>
            <person name="Lundell T."/>
            <person name="Morin E."/>
            <person name="Murat C."/>
            <person name="Sun H."/>
            <person name="Tunlid A."/>
            <person name="Henrissat B."/>
            <person name="Grigoriev I.V."/>
            <person name="Hibbett D.S."/>
            <person name="Martin F."/>
            <person name="Nordberg H.P."/>
            <person name="Cantor M.N."/>
            <person name="Hua S.X."/>
        </authorList>
    </citation>
    <scope>NUCLEOTIDE SEQUENCE [LARGE SCALE GENOMIC DNA]</scope>
    <source>
        <strain evidence="1 2">LaAM-08-1</strain>
    </source>
</reference>
<dbReference type="AlphaFoldDB" id="A0A0C9X9W4"/>
<name>A0A0C9X9W4_9AGAR</name>
<keyword evidence="2" id="KW-1185">Reference proteome</keyword>